<evidence type="ECO:0000256" key="6">
    <source>
        <dbReference type="SAM" id="Phobius"/>
    </source>
</evidence>
<feature type="transmembrane region" description="Helical" evidence="6">
    <location>
        <begin position="316"/>
        <end position="340"/>
    </location>
</feature>
<dbReference type="PANTHER" id="PTHR33529:SF2">
    <property type="entry name" value="LIPOPOLYSACCHARIDE EXPORT SYSTEM PERMEASE PROTEIN LPTG"/>
    <property type="match status" value="1"/>
</dbReference>
<dbReference type="Proteomes" id="UP000318709">
    <property type="component" value="Chromosome"/>
</dbReference>
<feature type="transmembrane region" description="Helical" evidence="6">
    <location>
        <begin position="133"/>
        <end position="154"/>
    </location>
</feature>
<sequence length="404" mass="43321">MSVRSFLARFAVFAPSELMRDGLVPSPRELLRPKPTLARVFLKPLLARILMCSAVLCGLMEVLGLLDAVPMILRRHLGILGLFHFMGLHLPALFVETLPVAVLVGSLFTLMHMALSSELAALRASGLSTWGMFMEMLPAPLLLGVVGIGVQFWVVPPAEQALSAWWNVSATRVHDMASQPPVWYRERGHIVHISHVGGGGTHLEGVTFYQRQLGTGILQGLLHFPALDYQKGHWVVGQSAPGATGLAAAPASETVISPTREDGQINTFSGAPPLHAMPEQLNTMAMAQPLYTPGDLISAMRGRQPFSLPPSNYKMALLQALVLPVELVVMVLIALPVTYIPPRAGTRNPLPVYVLGAGLGIVILQGMISALGNAGSLPAYVAVSAGLVVAALFGITWILRMEDK</sequence>
<dbReference type="PANTHER" id="PTHR33529">
    <property type="entry name" value="SLR0882 PROTEIN-RELATED"/>
    <property type="match status" value="1"/>
</dbReference>
<feature type="transmembrane region" description="Helical" evidence="6">
    <location>
        <begin position="352"/>
        <end position="371"/>
    </location>
</feature>
<comment type="subcellular location">
    <subcellularLocation>
        <location evidence="1">Cell membrane</location>
        <topology evidence="1">Multi-pass membrane protein</topology>
    </subcellularLocation>
</comment>
<keyword evidence="4 6" id="KW-1133">Transmembrane helix</keyword>
<dbReference type="EMBL" id="CP038231">
    <property type="protein sequence ID" value="QDH12879.1"/>
    <property type="molecule type" value="Genomic_DNA"/>
</dbReference>
<reference evidence="7 8" key="1">
    <citation type="submission" date="2019-03" db="EMBL/GenBank/DDBJ databases">
        <title>The complete genome sequence of Swingsia_sp. F3b2 LMG30590(T).</title>
        <authorList>
            <person name="Chua K.-O."/>
            <person name="Chan K.-G."/>
            <person name="See-Too W.-S."/>
        </authorList>
    </citation>
    <scope>NUCLEOTIDE SEQUENCE [LARGE SCALE GENOMIC DNA]</scope>
    <source>
        <strain evidence="7 8">F3b2</strain>
    </source>
</reference>
<keyword evidence="2" id="KW-1003">Cell membrane</keyword>
<evidence type="ECO:0000313" key="7">
    <source>
        <dbReference type="EMBL" id="QDH12879.1"/>
    </source>
</evidence>
<dbReference type="Pfam" id="PF03739">
    <property type="entry name" value="LptF_LptG"/>
    <property type="match status" value="1"/>
</dbReference>
<evidence type="ECO:0000256" key="4">
    <source>
        <dbReference type="ARBA" id="ARBA00022989"/>
    </source>
</evidence>
<dbReference type="OrthoDB" id="8434951at2"/>
<feature type="transmembrane region" description="Helical" evidence="6">
    <location>
        <begin position="377"/>
        <end position="399"/>
    </location>
</feature>
<dbReference type="GO" id="GO:0043190">
    <property type="term" value="C:ATP-binding cassette (ABC) transporter complex"/>
    <property type="evidence" value="ECO:0007669"/>
    <property type="project" value="TreeGrafter"/>
</dbReference>
<proteinExistence type="predicted"/>
<evidence type="ECO:0000313" key="8">
    <source>
        <dbReference type="Proteomes" id="UP000318709"/>
    </source>
</evidence>
<feature type="transmembrane region" description="Helical" evidence="6">
    <location>
        <begin position="44"/>
        <end position="65"/>
    </location>
</feature>
<gene>
    <name evidence="7" type="ORF">E3E12_00150</name>
</gene>
<evidence type="ECO:0000256" key="3">
    <source>
        <dbReference type="ARBA" id="ARBA00022692"/>
    </source>
</evidence>
<evidence type="ECO:0000256" key="5">
    <source>
        <dbReference type="ARBA" id="ARBA00023136"/>
    </source>
</evidence>
<keyword evidence="8" id="KW-1185">Reference proteome</keyword>
<dbReference type="KEGG" id="swf:E3E12_00150"/>
<evidence type="ECO:0000256" key="2">
    <source>
        <dbReference type="ARBA" id="ARBA00022475"/>
    </source>
</evidence>
<dbReference type="GO" id="GO:0015920">
    <property type="term" value="P:lipopolysaccharide transport"/>
    <property type="evidence" value="ECO:0007669"/>
    <property type="project" value="TreeGrafter"/>
</dbReference>
<dbReference type="RefSeq" id="WP_141442521.1">
    <property type="nucleotide sequence ID" value="NZ_CP038231.1"/>
</dbReference>
<evidence type="ECO:0000256" key="1">
    <source>
        <dbReference type="ARBA" id="ARBA00004651"/>
    </source>
</evidence>
<keyword evidence="5 6" id="KW-0472">Membrane</keyword>
<name>A0A4Y6U6A8_9PROT</name>
<protein>
    <submittedName>
        <fullName evidence="7">LptF/LptG family permease</fullName>
    </submittedName>
</protein>
<organism evidence="7 8">
    <name type="scientific">Formicincola oecophyllae</name>
    <dbReference type="NCBI Taxonomy" id="2558361"/>
    <lineage>
        <taxon>Bacteria</taxon>
        <taxon>Pseudomonadati</taxon>
        <taxon>Pseudomonadota</taxon>
        <taxon>Alphaproteobacteria</taxon>
        <taxon>Acetobacterales</taxon>
        <taxon>Acetobacteraceae</taxon>
        <taxon>Formicincola</taxon>
    </lineage>
</organism>
<accession>A0A4Y6U6A8</accession>
<dbReference type="InterPro" id="IPR005495">
    <property type="entry name" value="LptG/LptF_permease"/>
</dbReference>
<dbReference type="AlphaFoldDB" id="A0A4Y6U6A8"/>
<keyword evidence="3 6" id="KW-0812">Transmembrane</keyword>